<dbReference type="GO" id="GO:0003700">
    <property type="term" value="F:DNA-binding transcription factor activity"/>
    <property type="evidence" value="ECO:0007669"/>
    <property type="project" value="TreeGrafter"/>
</dbReference>
<keyword evidence="1" id="KW-0472">Membrane</keyword>
<reference evidence="3" key="1">
    <citation type="submission" date="2020-07" db="EMBL/GenBank/DDBJ databases">
        <title>Huge and variable diversity of episymbiotic CPR bacteria and DPANN archaea in groundwater ecosystems.</title>
        <authorList>
            <person name="He C.Y."/>
            <person name="Keren R."/>
            <person name="Whittaker M."/>
            <person name="Farag I.F."/>
            <person name="Doudna J."/>
            <person name="Cate J.H.D."/>
            <person name="Banfield J.F."/>
        </authorList>
    </citation>
    <scope>NUCLEOTIDE SEQUENCE</scope>
    <source>
        <strain evidence="3">NC_groundwater_763_Ag_S-0.2um_68_21</strain>
    </source>
</reference>
<protein>
    <submittedName>
        <fullName evidence="3">Cyclic nucleotide-binding domain-containing protein</fullName>
    </submittedName>
</protein>
<dbReference type="SMART" id="SM00567">
    <property type="entry name" value="EZ_HEAT"/>
    <property type="match status" value="4"/>
</dbReference>
<dbReference type="Pfam" id="PF00027">
    <property type="entry name" value="cNMP_binding"/>
    <property type="match status" value="1"/>
</dbReference>
<dbReference type="Gene3D" id="1.25.10.10">
    <property type="entry name" value="Leucine-rich Repeat Variant"/>
    <property type="match status" value="3"/>
</dbReference>
<keyword evidence="1" id="KW-0812">Transmembrane</keyword>
<feature type="transmembrane region" description="Helical" evidence="1">
    <location>
        <begin position="108"/>
        <end position="129"/>
    </location>
</feature>
<feature type="transmembrane region" description="Helical" evidence="1">
    <location>
        <begin position="367"/>
        <end position="390"/>
    </location>
</feature>
<keyword evidence="1" id="KW-1133">Transmembrane helix</keyword>
<dbReference type="CDD" id="cd00038">
    <property type="entry name" value="CAP_ED"/>
    <property type="match status" value="1"/>
</dbReference>
<dbReference type="EMBL" id="JACPUR010000024">
    <property type="protein sequence ID" value="MBI3128183.1"/>
    <property type="molecule type" value="Genomic_DNA"/>
</dbReference>
<dbReference type="AlphaFoldDB" id="A0A932I015"/>
<feature type="transmembrane region" description="Helical" evidence="1">
    <location>
        <begin position="52"/>
        <end position="71"/>
    </location>
</feature>
<dbReference type="InterPro" id="IPR016024">
    <property type="entry name" value="ARM-type_fold"/>
</dbReference>
<dbReference type="InterPro" id="IPR000595">
    <property type="entry name" value="cNMP-bd_dom"/>
</dbReference>
<feature type="domain" description="Cyclic nucleotide-binding" evidence="2">
    <location>
        <begin position="1009"/>
        <end position="1129"/>
    </location>
</feature>
<name>A0A932I015_UNCTE</name>
<dbReference type="PANTHER" id="PTHR24567:SF68">
    <property type="entry name" value="DNA-BINDING TRANSCRIPTIONAL DUAL REGULATOR CRP"/>
    <property type="match status" value="1"/>
</dbReference>
<dbReference type="SUPFAM" id="SSF48371">
    <property type="entry name" value="ARM repeat"/>
    <property type="match status" value="1"/>
</dbReference>
<feature type="transmembrane region" description="Helical" evidence="1">
    <location>
        <begin position="275"/>
        <end position="296"/>
    </location>
</feature>
<dbReference type="GO" id="GO:0005829">
    <property type="term" value="C:cytosol"/>
    <property type="evidence" value="ECO:0007669"/>
    <property type="project" value="TreeGrafter"/>
</dbReference>
<dbReference type="PROSITE" id="PS00889">
    <property type="entry name" value="CNMP_BINDING_2"/>
    <property type="match status" value="1"/>
</dbReference>
<feature type="transmembrane region" description="Helical" evidence="1">
    <location>
        <begin position="178"/>
        <end position="199"/>
    </location>
</feature>
<dbReference type="InterPro" id="IPR018490">
    <property type="entry name" value="cNMP-bd_dom_sf"/>
</dbReference>
<evidence type="ECO:0000313" key="3">
    <source>
        <dbReference type="EMBL" id="MBI3128183.1"/>
    </source>
</evidence>
<dbReference type="PROSITE" id="PS50042">
    <property type="entry name" value="CNMP_BINDING_3"/>
    <property type="match status" value="1"/>
</dbReference>
<evidence type="ECO:0000256" key="1">
    <source>
        <dbReference type="SAM" id="Phobius"/>
    </source>
</evidence>
<dbReference type="InterPro" id="IPR018488">
    <property type="entry name" value="cNMP-bd_CS"/>
</dbReference>
<accession>A0A932I015</accession>
<evidence type="ECO:0000313" key="4">
    <source>
        <dbReference type="Proteomes" id="UP000782312"/>
    </source>
</evidence>
<dbReference type="InterPro" id="IPR050397">
    <property type="entry name" value="Env_Response_Regulators"/>
</dbReference>
<organism evidence="3 4">
    <name type="scientific">Tectimicrobiota bacterium</name>
    <dbReference type="NCBI Taxonomy" id="2528274"/>
    <lineage>
        <taxon>Bacteria</taxon>
        <taxon>Pseudomonadati</taxon>
        <taxon>Nitrospinota/Tectimicrobiota group</taxon>
        <taxon>Candidatus Tectimicrobiota</taxon>
    </lineage>
</organism>
<dbReference type="InterPro" id="IPR004155">
    <property type="entry name" value="PBS_lyase_HEAT"/>
</dbReference>
<dbReference type="InterPro" id="IPR036259">
    <property type="entry name" value="MFS_trans_sf"/>
</dbReference>
<comment type="caution">
    <text evidence="3">The sequence shown here is derived from an EMBL/GenBank/DDBJ whole genome shotgun (WGS) entry which is preliminary data.</text>
</comment>
<sequence>MSNFFKRLFNVRPDELHVFSGFFFFYFLIGLQFSIGLTVSEALFLAEVGPSFLPYMYILNAIAIILVSSVYSSFTERLSVSKMFAAVLIFFLALILGIRFLIGVDIRLLGMPVAYPLLHTLNVMFTNMVPNNFRAHYGLYLDVLQSKRLVPLILTGGRYGGIVGGLLVPILLPVLGNVANLLFVWAAAILGSIGLMTFIDTRLGHRRIEDDAPVRRRSGAKAGAAREGNISLMRTNPYVAAFALFSFLVVILRTFQDFQYSVVFREVFPDRQGLATFLAYFTAIGSTLALLIQTFVTPRLIRRLGLGTANLIYPFTTLVGLAAMAVSPSFFPALFMRFNNRNLQESIRNTINALLYNAVPTRIRGRLGAFVSGQVVAVGSIVSGLFLLAIKPSGFALFPLSPRGVAVISLVFGALYLAGGFMMRREYGAALRKMLEDRTLGLFRYAQEGFGAMDGESMALLLRNLREGDDEMCLFAAGMLAETDRIEALAAILDELSRRQGPVRAQLLRLLGASPGAKEDPVAREWLLKALREGDPQERIAAMDAIERLGFIEEALEQAQDILQDASPEVRVRAVQLLVRSDDLFWLASGLQTLHAMMETGSVTEQVAALQGITELGNPRFVRRLIPFLRSPHPEVREAAVKAIERLLPPGRADASQFEEVLHITLADSSPAVRRCAIRLLGSRGTRLDFQRLLAAITDPDALVRHEAVGCLKAMKRSRALSLEGGPFFAFLGRWLHPEANGGAQDLPAGDLVQELGTFSLDHLREVYEVISHLSAIEREGDLTDVFMLRKLLWDKVYDRQRLLLELLGVIGDEKTVDTVSMSLARGEASFRAIAVETLTAANAIGPARQIILLLEPLLAPGSTEDKVAEGRKHWNLGLPSMESVLRLYMGANEPWLRAVAADAAGRYVAPRWQRLPAQDREAWLALFRTLAYDEDPYVREATLAAMGRLGGGEGRALAEAARDDGDERVRLQARRLLLALNGDGTSHQGEEKMLSTIEKALFLKGVKLFERMTADQLRILSNISREIQVQGGDILFEKGDPCDYLYVIVDGQIEIVNDPGVTHEEILAVLGPSACFGEMALFGNQGRSAAARAAQDTSLLGIEKDPLLLLVQEHPSISIAIIEQLASIIRNQDQLRSSLARAEK</sequence>
<feature type="transmembrane region" description="Helical" evidence="1">
    <location>
        <begin position="308"/>
        <end position="331"/>
    </location>
</feature>
<feature type="transmembrane region" description="Helical" evidence="1">
    <location>
        <begin position="238"/>
        <end position="255"/>
    </location>
</feature>
<dbReference type="Pfam" id="PF13646">
    <property type="entry name" value="HEAT_2"/>
    <property type="match status" value="1"/>
</dbReference>
<feature type="transmembrane region" description="Helical" evidence="1">
    <location>
        <begin position="402"/>
        <end position="423"/>
    </location>
</feature>
<dbReference type="Proteomes" id="UP000782312">
    <property type="component" value="Unassembled WGS sequence"/>
</dbReference>
<dbReference type="Gene3D" id="2.60.120.10">
    <property type="entry name" value="Jelly Rolls"/>
    <property type="match status" value="1"/>
</dbReference>
<proteinExistence type="predicted"/>
<dbReference type="SMART" id="SM00100">
    <property type="entry name" value="cNMP"/>
    <property type="match status" value="1"/>
</dbReference>
<feature type="transmembrane region" description="Helical" evidence="1">
    <location>
        <begin position="149"/>
        <end position="172"/>
    </location>
</feature>
<evidence type="ECO:0000259" key="2">
    <source>
        <dbReference type="PROSITE" id="PS50042"/>
    </source>
</evidence>
<feature type="transmembrane region" description="Helical" evidence="1">
    <location>
        <begin position="21"/>
        <end position="46"/>
    </location>
</feature>
<dbReference type="SUPFAM" id="SSF103473">
    <property type="entry name" value="MFS general substrate transporter"/>
    <property type="match status" value="1"/>
</dbReference>
<dbReference type="PANTHER" id="PTHR24567">
    <property type="entry name" value="CRP FAMILY TRANSCRIPTIONAL REGULATORY PROTEIN"/>
    <property type="match status" value="1"/>
</dbReference>
<gene>
    <name evidence="3" type="ORF">HYZ11_11310</name>
</gene>
<dbReference type="InterPro" id="IPR011989">
    <property type="entry name" value="ARM-like"/>
</dbReference>
<dbReference type="Gene3D" id="1.20.1250.20">
    <property type="entry name" value="MFS general substrate transporter like domains"/>
    <property type="match status" value="1"/>
</dbReference>
<dbReference type="SUPFAM" id="SSF51206">
    <property type="entry name" value="cAMP-binding domain-like"/>
    <property type="match status" value="1"/>
</dbReference>
<feature type="transmembrane region" description="Helical" evidence="1">
    <location>
        <begin position="83"/>
        <end position="102"/>
    </location>
</feature>
<dbReference type="InterPro" id="IPR014710">
    <property type="entry name" value="RmlC-like_jellyroll"/>
</dbReference>